<evidence type="ECO:0000313" key="4">
    <source>
        <dbReference type="EMBL" id="CAD1830196.1"/>
    </source>
</evidence>
<dbReference type="SMART" id="SM00343">
    <property type="entry name" value="ZnF_C2HC"/>
    <property type="match status" value="1"/>
</dbReference>
<keyword evidence="1" id="KW-0862">Zinc</keyword>
<proteinExistence type="predicted"/>
<evidence type="ECO:0000256" key="1">
    <source>
        <dbReference type="PROSITE-ProRule" id="PRU00047"/>
    </source>
</evidence>
<dbReference type="Gene3D" id="2.40.70.10">
    <property type="entry name" value="Acid Proteases"/>
    <property type="match status" value="1"/>
</dbReference>
<evidence type="ECO:0000256" key="2">
    <source>
        <dbReference type="SAM" id="MobiDB-lite"/>
    </source>
</evidence>
<feature type="domain" description="CCHC-type" evidence="3">
    <location>
        <begin position="113"/>
        <end position="128"/>
    </location>
</feature>
<name>A0A6V7PI55_ANACO</name>
<dbReference type="Gene3D" id="3.10.10.10">
    <property type="entry name" value="HIV Type 1 Reverse Transcriptase, subunit A, domain 1"/>
    <property type="match status" value="1"/>
</dbReference>
<organism evidence="4">
    <name type="scientific">Ananas comosus var. bracteatus</name>
    <name type="common">red pineapple</name>
    <dbReference type="NCBI Taxonomy" id="296719"/>
    <lineage>
        <taxon>Eukaryota</taxon>
        <taxon>Viridiplantae</taxon>
        <taxon>Streptophyta</taxon>
        <taxon>Embryophyta</taxon>
        <taxon>Tracheophyta</taxon>
        <taxon>Spermatophyta</taxon>
        <taxon>Magnoliopsida</taxon>
        <taxon>Liliopsida</taxon>
        <taxon>Poales</taxon>
        <taxon>Bromeliaceae</taxon>
        <taxon>Bromelioideae</taxon>
        <taxon>Ananas</taxon>
    </lineage>
</organism>
<dbReference type="SUPFAM" id="SSF57756">
    <property type="entry name" value="Retrovirus zinc finger-like domains"/>
    <property type="match status" value="1"/>
</dbReference>
<dbReference type="PANTHER" id="PTHR15503">
    <property type="entry name" value="LDOC1 RELATED"/>
    <property type="match status" value="1"/>
</dbReference>
<accession>A0A6V7PI55</accession>
<dbReference type="CDD" id="cd00303">
    <property type="entry name" value="retropepsin_like"/>
    <property type="match status" value="1"/>
</dbReference>
<dbReference type="InterPro" id="IPR036875">
    <property type="entry name" value="Znf_CCHC_sf"/>
</dbReference>
<dbReference type="SUPFAM" id="SSF50630">
    <property type="entry name" value="Acid proteases"/>
    <property type="match status" value="1"/>
</dbReference>
<reference evidence="4" key="1">
    <citation type="submission" date="2020-07" db="EMBL/GenBank/DDBJ databases">
        <authorList>
            <person name="Lin J."/>
        </authorList>
    </citation>
    <scope>NUCLEOTIDE SEQUENCE</scope>
</reference>
<keyword evidence="1" id="KW-0863">Zinc-finger</keyword>
<dbReference type="InterPro" id="IPR043502">
    <property type="entry name" value="DNA/RNA_pol_sf"/>
</dbReference>
<dbReference type="Pfam" id="PF08284">
    <property type="entry name" value="RVP_2"/>
    <property type="match status" value="1"/>
</dbReference>
<keyword evidence="1" id="KW-0479">Metal-binding</keyword>
<dbReference type="PANTHER" id="PTHR15503:SF45">
    <property type="entry name" value="RNA-DIRECTED DNA POLYMERASE HOMOLOG"/>
    <property type="match status" value="1"/>
</dbReference>
<gene>
    <name evidence="4" type="ORF">CB5_LOCUS13407</name>
</gene>
<feature type="region of interest" description="Disordered" evidence="2">
    <location>
        <begin position="51"/>
        <end position="101"/>
    </location>
</feature>
<dbReference type="EMBL" id="LR862148">
    <property type="protein sequence ID" value="CAD1830196.1"/>
    <property type="molecule type" value="Genomic_DNA"/>
</dbReference>
<dbReference type="GO" id="GO:0003676">
    <property type="term" value="F:nucleic acid binding"/>
    <property type="evidence" value="ECO:0007669"/>
    <property type="project" value="InterPro"/>
</dbReference>
<dbReference type="GO" id="GO:0008270">
    <property type="term" value="F:zinc ion binding"/>
    <property type="evidence" value="ECO:0007669"/>
    <property type="project" value="UniProtKB-KW"/>
</dbReference>
<feature type="compositionally biased region" description="Basic and acidic residues" evidence="2">
    <location>
        <begin position="51"/>
        <end position="63"/>
    </location>
</feature>
<dbReference type="AlphaFoldDB" id="A0A6V7PI55"/>
<dbReference type="PROSITE" id="PS50158">
    <property type="entry name" value="ZF_CCHC"/>
    <property type="match status" value="1"/>
</dbReference>
<dbReference type="InterPro" id="IPR001878">
    <property type="entry name" value="Znf_CCHC"/>
</dbReference>
<dbReference type="SUPFAM" id="SSF56672">
    <property type="entry name" value="DNA/RNA polymerases"/>
    <property type="match status" value="1"/>
</dbReference>
<dbReference type="InterPro" id="IPR032567">
    <property type="entry name" value="RTL1-rel"/>
</dbReference>
<dbReference type="InterPro" id="IPR021109">
    <property type="entry name" value="Peptidase_aspartic_dom_sf"/>
</dbReference>
<dbReference type="Gene3D" id="4.10.60.10">
    <property type="entry name" value="Zinc finger, CCHC-type"/>
    <property type="match status" value="1"/>
</dbReference>
<sequence length="447" mass="50124">MPMRDDRDRADWFERGLWADIYRAVHILKLTTFAEVLDRALWAEQGNAHIREEREASEKDGGKKRAQGSSGAQSKSRKPPKYPRAQSKSRGPQRCAICGGNHEPRTCDQREGKCFMCGQAGHISRYCPVRASPAPSVASALATPAHYGGVPPAASSAGRAMVPRQPEAMRSAPSGRVFAAQTQAEEPAEAEDRHVLAGMVLINGVRSRAMFDTGATHSFISRSFARMHDIKLQESTSTWRVSGPGRDFVVRKEYSACPVRLGDWIMPIRMLVLKKLKDFDVILGMDWLSKYYATIHCRNKVITFREPGQEEFTYRACRSSYFAATVSATRARKLVNGGCTAYLATVVEVERTTPTLEELSVVREFPDVFPAELPGMPPDRKIEFVIDLVPGTAPISKAPYRMAPAELKELRAQLLDLLDKKFIRRVYRHGEPRFYSCERRTDHFDSA</sequence>
<evidence type="ECO:0000259" key="3">
    <source>
        <dbReference type="PROSITE" id="PS50158"/>
    </source>
</evidence>
<protein>
    <recommendedName>
        <fullName evidence="3">CCHC-type domain-containing protein</fullName>
    </recommendedName>
</protein>